<organism evidence="10 11">
    <name type="scientific">Rhizobium miluonense</name>
    <dbReference type="NCBI Taxonomy" id="411945"/>
    <lineage>
        <taxon>Bacteria</taxon>
        <taxon>Pseudomonadati</taxon>
        <taxon>Pseudomonadota</taxon>
        <taxon>Alphaproteobacteria</taxon>
        <taxon>Hyphomicrobiales</taxon>
        <taxon>Rhizobiaceae</taxon>
        <taxon>Rhizobium/Agrobacterium group</taxon>
        <taxon>Rhizobium</taxon>
    </lineage>
</organism>
<dbReference type="PANTHER" id="PTHR43227">
    <property type="entry name" value="BLL4140 PROTEIN"/>
    <property type="match status" value="1"/>
</dbReference>
<accession>A0ABU1ST24</accession>
<dbReference type="EMBL" id="JAVDUP010000004">
    <property type="protein sequence ID" value="MDR6902125.1"/>
    <property type="molecule type" value="Genomic_DNA"/>
</dbReference>
<proteinExistence type="inferred from homology"/>
<keyword evidence="5 8" id="KW-0812">Transmembrane</keyword>
<comment type="caution">
    <text evidence="10">The sequence shown here is derived from an EMBL/GenBank/DDBJ whole genome shotgun (WGS) entry which is preliminary data.</text>
</comment>
<keyword evidence="11" id="KW-1185">Reference proteome</keyword>
<dbReference type="PANTHER" id="PTHR43227:SF8">
    <property type="entry name" value="DIACETYLCHITOBIOSE UPTAKE SYSTEM PERMEASE PROTEIN DASB"/>
    <property type="match status" value="1"/>
</dbReference>
<evidence type="ECO:0000313" key="11">
    <source>
        <dbReference type="Proteomes" id="UP001250791"/>
    </source>
</evidence>
<feature type="transmembrane region" description="Helical" evidence="8">
    <location>
        <begin position="20"/>
        <end position="44"/>
    </location>
</feature>
<comment type="similarity">
    <text evidence="2 8">Belongs to the binding-protein-dependent transport system permease family.</text>
</comment>
<evidence type="ECO:0000256" key="3">
    <source>
        <dbReference type="ARBA" id="ARBA00022448"/>
    </source>
</evidence>
<keyword evidence="3 8" id="KW-0813">Transport</keyword>
<feature type="transmembrane region" description="Helical" evidence="8">
    <location>
        <begin position="112"/>
        <end position="132"/>
    </location>
</feature>
<dbReference type="InterPro" id="IPR050809">
    <property type="entry name" value="UgpAE/MalFG_permease"/>
</dbReference>
<evidence type="ECO:0000256" key="7">
    <source>
        <dbReference type="ARBA" id="ARBA00023136"/>
    </source>
</evidence>
<dbReference type="CDD" id="cd06261">
    <property type="entry name" value="TM_PBP2"/>
    <property type="match status" value="1"/>
</dbReference>
<dbReference type="SUPFAM" id="SSF161098">
    <property type="entry name" value="MetI-like"/>
    <property type="match status" value="1"/>
</dbReference>
<dbReference type="Gene3D" id="1.10.3720.10">
    <property type="entry name" value="MetI-like"/>
    <property type="match status" value="1"/>
</dbReference>
<dbReference type="InterPro" id="IPR000515">
    <property type="entry name" value="MetI-like"/>
</dbReference>
<dbReference type="Pfam" id="PF00528">
    <property type="entry name" value="BPD_transp_1"/>
    <property type="match status" value="1"/>
</dbReference>
<dbReference type="InterPro" id="IPR035906">
    <property type="entry name" value="MetI-like_sf"/>
</dbReference>
<feature type="transmembrane region" description="Helical" evidence="8">
    <location>
        <begin position="78"/>
        <end position="100"/>
    </location>
</feature>
<evidence type="ECO:0000313" key="10">
    <source>
        <dbReference type="EMBL" id="MDR6902125.1"/>
    </source>
</evidence>
<evidence type="ECO:0000256" key="4">
    <source>
        <dbReference type="ARBA" id="ARBA00022475"/>
    </source>
</evidence>
<keyword evidence="7 8" id="KW-0472">Membrane</keyword>
<feature type="transmembrane region" description="Helical" evidence="8">
    <location>
        <begin position="162"/>
        <end position="187"/>
    </location>
</feature>
<feature type="transmembrane region" description="Helical" evidence="8">
    <location>
        <begin position="268"/>
        <end position="289"/>
    </location>
</feature>
<reference evidence="10 11" key="1">
    <citation type="submission" date="2023-07" db="EMBL/GenBank/DDBJ databases">
        <title>Sorghum-associated microbial communities from plants grown in Nebraska, USA.</title>
        <authorList>
            <person name="Schachtman D."/>
        </authorList>
    </citation>
    <scope>NUCLEOTIDE SEQUENCE [LARGE SCALE GENOMIC DNA]</scope>
    <source>
        <strain evidence="10 11">3199</strain>
    </source>
</reference>
<protein>
    <submittedName>
        <fullName evidence="10">Raffinose/stachyose/melibiose transport system permease protein</fullName>
    </submittedName>
</protein>
<evidence type="ECO:0000256" key="8">
    <source>
        <dbReference type="RuleBase" id="RU363032"/>
    </source>
</evidence>
<feature type="transmembrane region" description="Helical" evidence="8">
    <location>
        <begin position="208"/>
        <end position="233"/>
    </location>
</feature>
<comment type="subcellular location">
    <subcellularLocation>
        <location evidence="1 8">Cell membrane</location>
        <topology evidence="1 8">Multi-pass membrane protein</topology>
    </subcellularLocation>
</comment>
<evidence type="ECO:0000256" key="1">
    <source>
        <dbReference type="ARBA" id="ARBA00004651"/>
    </source>
</evidence>
<keyword evidence="6 8" id="KW-1133">Transmembrane helix</keyword>
<gene>
    <name evidence="10" type="ORF">J2W52_003756</name>
</gene>
<keyword evidence="4" id="KW-1003">Cell membrane</keyword>
<dbReference type="Proteomes" id="UP001250791">
    <property type="component" value="Unassembled WGS sequence"/>
</dbReference>
<evidence type="ECO:0000256" key="6">
    <source>
        <dbReference type="ARBA" id="ARBA00022989"/>
    </source>
</evidence>
<evidence type="ECO:0000259" key="9">
    <source>
        <dbReference type="PROSITE" id="PS50928"/>
    </source>
</evidence>
<dbReference type="PROSITE" id="PS50928">
    <property type="entry name" value="ABC_TM1"/>
    <property type="match status" value="1"/>
</dbReference>
<evidence type="ECO:0000256" key="2">
    <source>
        <dbReference type="ARBA" id="ARBA00009306"/>
    </source>
</evidence>
<evidence type="ECO:0000256" key="5">
    <source>
        <dbReference type="ARBA" id="ARBA00022692"/>
    </source>
</evidence>
<sequence>MRWCMKRSPLDANTSRNLIYILPGLLVYFALVLGPIIAAIGISFTEWNGIGLPNWIGFGNYAKLLSDETFYVALKNNALFMVFYCVIPIVVGLLLAALVWSLRQREQFALRTLLFLPYIMPTAVLGIIWHWLYNPAFGPINQALKLAGLGSIALPWLGDFTFVLPAVGIVASWYFFGFCMVLFLSGIQRIDPSLFEAARVDGASGSRIFFFITLPLLLPEIRIALLLTIIASIKSFDLIFTMTRGGPANATLVPNIYMYELGFQLNRYGYASAVAIIGAILVFTINYAVHRLVRPVNEGSA</sequence>
<name>A0ABU1ST24_9HYPH</name>
<feature type="domain" description="ABC transmembrane type-1" evidence="9">
    <location>
        <begin position="74"/>
        <end position="289"/>
    </location>
</feature>